<dbReference type="GO" id="GO:0051724">
    <property type="term" value="F:NAD transmembrane transporter activity"/>
    <property type="evidence" value="ECO:0007669"/>
    <property type="project" value="TreeGrafter"/>
</dbReference>
<dbReference type="SMART" id="SM00152">
    <property type="entry name" value="THY"/>
    <property type="match status" value="1"/>
</dbReference>
<feature type="region of interest" description="Disordered" evidence="16">
    <location>
        <begin position="260"/>
        <end position="329"/>
    </location>
</feature>
<dbReference type="InterPro" id="IPR038386">
    <property type="entry name" value="Beta-thymosin_sf"/>
</dbReference>
<feature type="repeat" description="Solcar" evidence="14">
    <location>
        <begin position="21"/>
        <end position="100"/>
    </location>
</feature>
<keyword evidence="11" id="KW-0496">Mitochondrion</keyword>
<protein>
    <submittedName>
        <fullName evidence="17">Chromosome 1 SCAF14573, whole genome shotgun sequence</fullName>
    </submittedName>
    <submittedName>
        <fullName evidence="18">Solute carrier family 25 member 53</fullName>
    </submittedName>
</protein>
<evidence type="ECO:0000256" key="2">
    <source>
        <dbReference type="ARBA" id="ARBA00004448"/>
    </source>
</evidence>
<dbReference type="Pfam" id="PF01290">
    <property type="entry name" value="Thymosin"/>
    <property type="match status" value="1"/>
</dbReference>
<name>Q4SJT4_TETNG</name>
<evidence type="ECO:0000256" key="9">
    <source>
        <dbReference type="ARBA" id="ARBA00022792"/>
    </source>
</evidence>
<evidence type="ECO:0000313" key="19">
    <source>
        <dbReference type="Proteomes" id="UP000007303"/>
    </source>
</evidence>
<comment type="similarity">
    <text evidence="4">Belongs to the thymosin beta family.</text>
</comment>
<evidence type="ECO:0000256" key="8">
    <source>
        <dbReference type="ARBA" id="ARBA00022737"/>
    </source>
</evidence>
<proteinExistence type="inferred from homology"/>
<evidence type="ECO:0000313" key="17">
    <source>
        <dbReference type="EMBL" id="CAF99098.1"/>
    </source>
</evidence>
<dbReference type="Gene3D" id="1.20.5.520">
    <property type="entry name" value="Single helix bin"/>
    <property type="match status" value="1"/>
</dbReference>
<keyword evidence="19" id="KW-1185">Reference proteome</keyword>
<evidence type="ECO:0000256" key="15">
    <source>
        <dbReference type="RuleBase" id="RU000488"/>
    </source>
</evidence>
<evidence type="ECO:0000256" key="16">
    <source>
        <dbReference type="SAM" id="MobiDB-lite"/>
    </source>
</evidence>
<comment type="similarity">
    <text evidence="3 15">Belongs to the mitochondrial carrier (TC 2.A.29) family.</text>
</comment>
<evidence type="ECO:0000256" key="12">
    <source>
        <dbReference type="ARBA" id="ARBA00023136"/>
    </source>
</evidence>
<dbReference type="Pfam" id="PF00153">
    <property type="entry name" value="Mito_carr"/>
    <property type="match status" value="2"/>
</dbReference>
<dbReference type="SUPFAM" id="SSF103506">
    <property type="entry name" value="Mitochondrial carrier"/>
    <property type="match status" value="1"/>
</dbReference>
<dbReference type="GO" id="GO:0005743">
    <property type="term" value="C:mitochondrial inner membrane"/>
    <property type="evidence" value="ECO:0007669"/>
    <property type="project" value="UniProtKB-SubCell"/>
</dbReference>
<keyword evidence="12 14" id="KW-0472">Membrane</keyword>
<evidence type="ECO:0000256" key="1">
    <source>
        <dbReference type="ARBA" id="ARBA00004245"/>
    </source>
</evidence>
<feature type="compositionally biased region" description="Basic and acidic residues" evidence="16">
    <location>
        <begin position="289"/>
        <end position="306"/>
    </location>
</feature>
<dbReference type="EMBL" id="CAAE01014573">
    <property type="protein sequence ID" value="CAF99098.1"/>
    <property type="molecule type" value="Genomic_DNA"/>
</dbReference>
<dbReference type="InterPro" id="IPR052465">
    <property type="entry name" value="Mito_NAD+_Carrier"/>
</dbReference>
<dbReference type="GeneTree" id="ENSGT00940000161713"/>
<gene>
    <name evidence="17" type="ORF">GSTENG00017059001</name>
</gene>
<evidence type="ECO:0000256" key="14">
    <source>
        <dbReference type="PROSITE-ProRule" id="PRU00282"/>
    </source>
</evidence>
<evidence type="ECO:0000313" key="18">
    <source>
        <dbReference type="Ensembl" id="ENSTNIP00000011818.1"/>
    </source>
</evidence>
<dbReference type="Ensembl" id="ENSTNIT00000012008.1">
    <property type="protein sequence ID" value="ENSTNIP00000011818.1"/>
    <property type="gene ID" value="ENSTNIG00000008964.1"/>
</dbReference>
<dbReference type="OMA" id="DGHKQAR"/>
<dbReference type="STRING" id="99883.ENSTNIP00000011818"/>
<keyword evidence="9" id="KW-0999">Mitochondrion inner membrane</keyword>
<dbReference type="OrthoDB" id="2139348at2759"/>
<accession>Q4SJT4</accession>
<dbReference type="Gene3D" id="1.50.40.10">
    <property type="entry name" value="Mitochondrial carrier domain"/>
    <property type="match status" value="1"/>
</dbReference>
<evidence type="ECO:0000256" key="7">
    <source>
        <dbReference type="ARBA" id="ARBA00022692"/>
    </source>
</evidence>
<reference evidence="18" key="3">
    <citation type="submission" date="2025-05" db="UniProtKB">
        <authorList>
            <consortium name="Ensembl"/>
        </authorList>
    </citation>
    <scope>IDENTIFICATION</scope>
</reference>
<evidence type="ECO:0000256" key="13">
    <source>
        <dbReference type="ARBA" id="ARBA00023212"/>
    </source>
</evidence>
<dbReference type="Proteomes" id="UP000007303">
    <property type="component" value="Unassembled WGS sequence"/>
</dbReference>
<evidence type="ECO:0000256" key="3">
    <source>
        <dbReference type="ARBA" id="ARBA00006375"/>
    </source>
</evidence>
<feature type="repeat" description="Solcar" evidence="14">
    <location>
        <begin position="108"/>
        <end position="194"/>
    </location>
</feature>
<organism evidence="17">
    <name type="scientific">Tetraodon nigroviridis</name>
    <name type="common">Spotted green pufferfish</name>
    <name type="synonym">Chelonodon nigroviridis</name>
    <dbReference type="NCBI Taxonomy" id="99883"/>
    <lineage>
        <taxon>Eukaryota</taxon>
        <taxon>Metazoa</taxon>
        <taxon>Chordata</taxon>
        <taxon>Craniata</taxon>
        <taxon>Vertebrata</taxon>
        <taxon>Euteleostomi</taxon>
        <taxon>Actinopterygii</taxon>
        <taxon>Neopterygii</taxon>
        <taxon>Teleostei</taxon>
        <taxon>Neoteleostei</taxon>
        <taxon>Acanthomorphata</taxon>
        <taxon>Eupercaria</taxon>
        <taxon>Tetraodontiformes</taxon>
        <taxon>Tetradontoidea</taxon>
        <taxon>Tetraodontidae</taxon>
        <taxon>Tetraodon</taxon>
    </lineage>
</organism>
<keyword evidence="7 14" id="KW-0812">Transmembrane</keyword>
<evidence type="ECO:0000256" key="6">
    <source>
        <dbReference type="ARBA" id="ARBA00022490"/>
    </source>
</evidence>
<keyword evidence="5 15" id="KW-0813">Transport</keyword>
<evidence type="ECO:0000256" key="5">
    <source>
        <dbReference type="ARBA" id="ARBA00022448"/>
    </source>
</evidence>
<comment type="subcellular location">
    <subcellularLocation>
        <location evidence="1">Cytoplasm</location>
        <location evidence="1">Cytoskeleton</location>
    </subcellularLocation>
    <subcellularLocation>
        <location evidence="2">Mitochondrion inner membrane</location>
        <topology evidence="2">Multi-pass membrane protein</topology>
    </subcellularLocation>
</comment>
<keyword evidence="13" id="KW-0206">Cytoskeleton</keyword>
<keyword evidence="10" id="KW-1133">Transmembrane helix</keyword>
<dbReference type="HOGENOM" id="CLU_061821_1_0_1"/>
<keyword evidence="6" id="KW-0963">Cytoplasm</keyword>
<dbReference type="InterPro" id="IPR001152">
    <property type="entry name" value="Beta-thymosin"/>
</dbReference>
<dbReference type="PANTHER" id="PTHR46131">
    <property type="entry name" value="SD08549P"/>
    <property type="match status" value="1"/>
</dbReference>
<dbReference type="GO" id="GO:0003785">
    <property type="term" value="F:actin monomer binding"/>
    <property type="evidence" value="ECO:0007669"/>
    <property type="project" value="InterPro"/>
</dbReference>
<dbReference type="InterPro" id="IPR018108">
    <property type="entry name" value="MCP_transmembrane"/>
</dbReference>
<dbReference type="PANTHER" id="PTHR46131:SF5">
    <property type="entry name" value="SOLUTE CARRIER FAMILY 25 MEMBER 53"/>
    <property type="match status" value="1"/>
</dbReference>
<keyword evidence="8" id="KW-0677">Repeat</keyword>
<reference evidence="17" key="2">
    <citation type="submission" date="2004-02" db="EMBL/GenBank/DDBJ databases">
        <authorList>
            <consortium name="Genoscope"/>
            <consortium name="Whitehead Institute Centre for Genome Research"/>
        </authorList>
    </citation>
    <scope>NUCLEOTIDE SEQUENCE</scope>
</reference>
<feature type="compositionally biased region" description="Basic and acidic residues" evidence="16">
    <location>
        <begin position="314"/>
        <end position="329"/>
    </location>
</feature>
<dbReference type="CDD" id="cd22059">
    <property type="entry name" value="WH2_BetaT"/>
    <property type="match status" value="1"/>
</dbReference>
<feature type="compositionally biased region" description="Polar residues" evidence="16">
    <location>
        <begin position="275"/>
        <end position="284"/>
    </location>
</feature>
<dbReference type="AlphaFoldDB" id="Q4SJT4"/>
<dbReference type="PROSITE" id="PS50920">
    <property type="entry name" value="SOLCAR"/>
    <property type="match status" value="2"/>
</dbReference>
<dbReference type="InterPro" id="IPR023395">
    <property type="entry name" value="MCP_dom_sf"/>
</dbReference>
<dbReference type="GO" id="GO:0005856">
    <property type="term" value="C:cytoskeleton"/>
    <property type="evidence" value="ECO:0007669"/>
    <property type="project" value="UniProtKB-SubCell"/>
</dbReference>
<evidence type="ECO:0000256" key="10">
    <source>
        <dbReference type="ARBA" id="ARBA00022989"/>
    </source>
</evidence>
<dbReference type="GO" id="GO:0007015">
    <property type="term" value="P:actin filament organization"/>
    <property type="evidence" value="ECO:0007669"/>
    <property type="project" value="InterPro"/>
</dbReference>
<evidence type="ECO:0000256" key="4">
    <source>
        <dbReference type="ARBA" id="ARBA00009511"/>
    </source>
</evidence>
<dbReference type="KEGG" id="tng:GSTEN00017059G001"/>
<sequence>MAGNPDSNGDKADGSSVTHFRSYLHGGMSSLLTTVPTIVVFPVYKTVFRQQTNNSSICQALRQMKKEGLPKLYRGVVPPILQRTLTGTVLFGVQDTFHHQLSLLNVFPRPALPALAGLGTGVVEALVLTPFERVQNLLQNNQNDRKLPNIRRVLAELNKQGPALGFYRAFLPTAVRNALGSTLYFGLKGPIYDAVHAQGLPPLVASFASGTLASWPITFVVFPMSVLVANMQKHVEGEAKSAMACWGILWKDRQRKHYTDTSHLLRRPTLHTPAPDQSQKSARMSDNPVKQEVENFNRRSLKKTETKMNTSLPTKEDIEQEKQAQKEQK</sequence>
<evidence type="ECO:0000256" key="11">
    <source>
        <dbReference type="ARBA" id="ARBA00023128"/>
    </source>
</evidence>
<reference evidence="17 19" key="1">
    <citation type="journal article" date="2004" name="Nature">
        <title>Genome duplication in the teleost fish Tetraodon nigroviridis reveals the early vertebrate proto-karyotype.</title>
        <authorList>
            <person name="Jaillon O."/>
            <person name="Aury J.-M."/>
            <person name="Brunet F."/>
            <person name="Petit J.-L."/>
            <person name="Stange-Thomann N."/>
            <person name="Mauceli E."/>
            <person name="Bouneau L."/>
            <person name="Fischer C."/>
            <person name="Ozouf-Costaz C."/>
            <person name="Bernot A."/>
            <person name="Nicaud S."/>
            <person name="Jaffe D."/>
            <person name="Fisher S."/>
            <person name="Lutfalla G."/>
            <person name="Dossat C."/>
            <person name="Segurens B."/>
            <person name="Dasilva C."/>
            <person name="Salanoubat M."/>
            <person name="Levy M."/>
            <person name="Boudet N."/>
            <person name="Castellano S."/>
            <person name="Anthouard V."/>
            <person name="Jubin C."/>
            <person name="Castelli V."/>
            <person name="Katinka M."/>
            <person name="Vacherie B."/>
            <person name="Biemont C."/>
            <person name="Skalli Z."/>
            <person name="Cattolico L."/>
            <person name="Poulain J."/>
            <person name="De Berardinis V."/>
            <person name="Cruaud C."/>
            <person name="Duprat S."/>
            <person name="Brottier P."/>
            <person name="Coutanceau J.-P."/>
            <person name="Gouzy J."/>
            <person name="Parra G."/>
            <person name="Lardier G."/>
            <person name="Chapple C."/>
            <person name="McKernan K.J."/>
            <person name="McEwan P."/>
            <person name="Bosak S."/>
            <person name="Kellis M."/>
            <person name="Volff J.-N."/>
            <person name="Guigo R."/>
            <person name="Zody M.C."/>
            <person name="Mesirov J."/>
            <person name="Lindblad-Toh K."/>
            <person name="Birren B."/>
            <person name="Nusbaum C."/>
            <person name="Kahn D."/>
            <person name="Robinson-Rechavi M."/>
            <person name="Laudet V."/>
            <person name="Schachter V."/>
            <person name="Quetier F."/>
            <person name="Saurin W."/>
            <person name="Scarpelli C."/>
            <person name="Wincker P."/>
            <person name="Lander E.S."/>
            <person name="Weissenbach J."/>
            <person name="Roest Crollius H."/>
        </authorList>
    </citation>
    <scope>NUCLEOTIDE SEQUENCE [LARGE SCALE GENOMIC DNA]</scope>
</reference>